<evidence type="ECO:0000256" key="3">
    <source>
        <dbReference type="ARBA" id="ARBA00023163"/>
    </source>
</evidence>
<reference evidence="5" key="1">
    <citation type="submission" date="2023-07" db="EMBL/GenBank/DDBJ databases">
        <authorList>
            <person name="Kim M."/>
        </authorList>
    </citation>
    <scope>NUCLEOTIDE SEQUENCE</scope>
    <source>
        <strain evidence="5">BIUV-7</strain>
    </source>
</reference>
<dbReference type="PANTHER" id="PTHR44688:SF16">
    <property type="entry name" value="DNA-BINDING TRANSCRIPTIONAL ACTIVATOR DEVR_DOSR"/>
    <property type="match status" value="1"/>
</dbReference>
<evidence type="ECO:0000256" key="1">
    <source>
        <dbReference type="ARBA" id="ARBA00023015"/>
    </source>
</evidence>
<gene>
    <name evidence="5" type="ORF">Q4F19_12480</name>
</gene>
<dbReference type="Pfam" id="PF00196">
    <property type="entry name" value="GerE"/>
    <property type="match status" value="1"/>
</dbReference>
<evidence type="ECO:0000256" key="2">
    <source>
        <dbReference type="ARBA" id="ARBA00023125"/>
    </source>
</evidence>
<evidence type="ECO:0000313" key="6">
    <source>
        <dbReference type="Proteomes" id="UP001169764"/>
    </source>
</evidence>
<name>A0ABT8YC35_9SPHN</name>
<dbReference type="SUPFAM" id="SSF46894">
    <property type="entry name" value="C-terminal effector domain of the bipartite response regulators"/>
    <property type="match status" value="1"/>
</dbReference>
<keyword evidence="2" id="KW-0238">DNA-binding</keyword>
<evidence type="ECO:0000313" key="5">
    <source>
        <dbReference type="EMBL" id="MDO6415200.1"/>
    </source>
</evidence>
<dbReference type="Gene3D" id="1.10.10.10">
    <property type="entry name" value="Winged helix-like DNA-binding domain superfamily/Winged helix DNA-binding domain"/>
    <property type="match status" value="1"/>
</dbReference>
<keyword evidence="3" id="KW-0804">Transcription</keyword>
<organism evidence="5 6">
    <name type="scientific">Sphingomonas natans</name>
    <dbReference type="NCBI Taxonomy" id="3063330"/>
    <lineage>
        <taxon>Bacteria</taxon>
        <taxon>Pseudomonadati</taxon>
        <taxon>Pseudomonadota</taxon>
        <taxon>Alphaproteobacteria</taxon>
        <taxon>Sphingomonadales</taxon>
        <taxon>Sphingomonadaceae</taxon>
        <taxon>Sphingomonas</taxon>
    </lineage>
</organism>
<dbReference type="InterPro" id="IPR036388">
    <property type="entry name" value="WH-like_DNA-bd_sf"/>
</dbReference>
<evidence type="ECO:0000259" key="4">
    <source>
        <dbReference type="PROSITE" id="PS50043"/>
    </source>
</evidence>
<dbReference type="CDD" id="cd06170">
    <property type="entry name" value="LuxR_C_like"/>
    <property type="match status" value="1"/>
</dbReference>
<feature type="domain" description="HTH luxR-type" evidence="4">
    <location>
        <begin position="305"/>
        <end position="370"/>
    </location>
</feature>
<sequence>MPNSGADPASVSNLFYAAATGNGDWGDALSALATLTGSYTGELLGFGRANALAFYCRNAIAPELIDDFRDARGYDPAVNSRVRLGLQTSPFEIRDERDFTTALDAERNPEYGEYIRKIDGPYICLANLLREQGMTVGLSVIRTAAQGNISADERRAFADVMPHVRSAVRTHLLLEDRQITAVADTFERVAAAAFICTSDGIVQALSPAAETLLREGGWLSVRDATLVSYQANDTRRLHAALRNAVVAGGDMASSPPRPFMIRNAADELLPLEAMPYIARGSLRSDNLAILLAKPPRDMGLRASSIARSLFQLTKREAAIATELVRGRTVADIAEASGGAVGTVRVHLRNIFEKVGVHNQAQLISKLCAYL</sequence>
<dbReference type="PROSITE" id="PS50043">
    <property type="entry name" value="HTH_LUXR_2"/>
    <property type="match status" value="1"/>
</dbReference>
<dbReference type="PANTHER" id="PTHR44688">
    <property type="entry name" value="DNA-BINDING TRANSCRIPTIONAL ACTIVATOR DEVR_DOSR"/>
    <property type="match status" value="1"/>
</dbReference>
<dbReference type="InterPro" id="IPR016032">
    <property type="entry name" value="Sig_transdc_resp-reg_C-effctor"/>
</dbReference>
<accession>A0ABT8YC35</accession>
<protein>
    <submittedName>
        <fullName evidence="5">LuxR C-terminal-related transcriptional regulator</fullName>
    </submittedName>
</protein>
<keyword evidence="1" id="KW-0805">Transcription regulation</keyword>
<proteinExistence type="predicted"/>
<dbReference type="InterPro" id="IPR000792">
    <property type="entry name" value="Tscrpt_reg_LuxR_C"/>
</dbReference>
<dbReference type="SMART" id="SM00421">
    <property type="entry name" value="HTH_LUXR"/>
    <property type="match status" value="1"/>
</dbReference>
<dbReference type="RefSeq" id="WP_303543050.1">
    <property type="nucleotide sequence ID" value="NZ_JAUOTP010000005.1"/>
</dbReference>
<keyword evidence="6" id="KW-1185">Reference proteome</keyword>
<dbReference type="EMBL" id="JAUOTP010000005">
    <property type="protein sequence ID" value="MDO6415200.1"/>
    <property type="molecule type" value="Genomic_DNA"/>
</dbReference>
<dbReference type="Proteomes" id="UP001169764">
    <property type="component" value="Unassembled WGS sequence"/>
</dbReference>
<comment type="caution">
    <text evidence="5">The sequence shown here is derived from an EMBL/GenBank/DDBJ whole genome shotgun (WGS) entry which is preliminary data.</text>
</comment>
<dbReference type="PRINTS" id="PR00038">
    <property type="entry name" value="HTHLUXR"/>
</dbReference>